<dbReference type="HOGENOM" id="CLU_046670_0_1_9"/>
<dbReference type="InterPro" id="IPR005039">
    <property type="entry name" value="Ant_C"/>
</dbReference>
<dbReference type="PATRIC" id="fig|213810.4.peg.1591"/>
<feature type="domain" description="Bro-N" evidence="2">
    <location>
        <begin position="1"/>
        <end position="116"/>
    </location>
</feature>
<dbReference type="PROSITE" id="PS51750">
    <property type="entry name" value="BRO_N"/>
    <property type="match status" value="1"/>
</dbReference>
<organism evidence="3 4">
    <name type="scientific">Ruminococcus champanellensis (strain DSM 18848 / JCM 17042 / KCTC 15320 / 18P13)</name>
    <dbReference type="NCBI Taxonomy" id="213810"/>
    <lineage>
        <taxon>Bacteria</taxon>
        <taxon>Bacillati</taxon>
        <taxon>Bacillota</taxon>
        <taxon>Clostridia</taxon>
        <taxon>Eubacteriales</taxon>
        <taxon>Oscillospiraceae</taxon>
        <taxon>Ruminococcus</taxon>
    </lineage>
</organism>
<dbReference type="Pfam" id="PF03374">
    <property type="entry name" value="ANT"/>
    <property type="match status" value="1"/>
</dbReference>
<accession>D4LDS6</accession>
<dbReference type="Proteomes" id="UP000007054">
    <property type="component" value="Chromosome"/>
</dbReference>
<dbReference type="SMART" id="SM01040">
    <property type="entry name" value="Bro-N"/>
    <property type="match status" value="1"/>
</dbReference>
<dbReference type="BioCyc" id="RCHA213810:RUM_RS08250-MONOMER"/>
<dbReference type="KEGG" id="rch:RUM_16960"/>
<keyword evidence="4" id="KW-1185">Reference proteome</keyword>
<protein>
    <submittedName>
        <fullName evidence="3">Prophage antirepressor</fullName>
    </submittedName>
</protein>
<evidence type="ECO:0000259" key="2">
    <source>
        <dbReference type="PROSITE" id="PS51750"/>
    </source>
</evidence>
<dbReference type="AlphaFoldDB" id="D4LDS6"/>
<dbReference type="GeneID" id="83156402"/>
<dbReference type="PANTHER" id="PTHR36180">
    <property type="entry name" value="DNA-BINDING PROTEIN-RELATED-RELATED"/>
    <property type="match status" value="1"/>
</dbReference>
<evidence type="ECO:0000313" key="4">
    <source>
        <dbReference type="Proteomes" id="UP000007054"/>
    </source>
</evidence>
<dbReference type="Pfam" id="PF02498">
    <property type="entry name" value="Bro-N"/>
    <property type="match status" value="1"/>
</dbReference>
<sequence length="273" mass="31162">MNEIEIFTNPAFGEVRTLTIDSKPYFVGKDVAEILGYSNVNKAIQRHVDDEDKKTLDYKGFSHFGTTLWGSNDFSNKTIITESGLYSLILSSKLPTAKKFKHWVTADILPTIRQHGAYMTKDVLEKALTSPDFLMQLAQQLKDEQEKRAALETTVAVQDQQIKELKPKADYTDSILRNKGLVAITQIAKDYGMSGNKLNSMLHEYGVQYLLSGQWLLYSQYQGKGYTHSETVDITHSDGRKDIKMITKWTQKGRLFIYARLKKHGILPMIERE</sequence>
<evidence type="ECO:0000313" key="3">
    <source>
        <dbReference type="EMBL" id="CBL17771.1"/>
    </source>
</evidence>
<dbReference type="GO" id="GO:0003677">
    <property type="term" value="F:DNA binding"/>
    <property type="evidence" value="ECO:0007669"/>
    <property type="project" value="InterPro"/>
</dbReference>
<reference evidence="3" key="1">
    <citation type="submission" date="2010-03" db="EMBL/GenBank/DDBJ databases">
        <title>The genome sequence of Ruminococcus sp. 18P13.</title>
        <authorList>
            <consortium name="metaHIT consortium -- http://www.metahit.eu/"/>
            <person name="Pajon A."/>
            <person name="Turner K."/>
            <person name="Parkhill J."/>
            <person name="Bernalier A."/>
        </authorList>
    </citation>
    <scope>NUCLEOTIDE SEQUENCE [LARGE SCALE GENOMIC DNA]</scope>
    <source>
        <strain evidence="3">Type strain: 18P13</strain>
    </source>
</reference>
<dbReference type="InterPro" id="IPR003497">
    <property type="entry name" value="BRO_N_domain"/>
</dbReference>
<dbReference type="STRING" id="213810.RUM_16960"/>
<reference evidence="3" key="2">
    <citation type="submission" date="2010-03" db="EMBL/GenBank/DDBJ databases">
        <authorList>
            <person name="Pajon A."/>
        </authorList>
    </citation>
    <scope>NUCLEOTIDE SEQUENCE</scope>
    <source>
        <strain evidence="3">Type strain: 18P13</strain>
    </source>
</reference>
<feature type="coiled-coil region" evidence="1">
    <location>
        <begin position="134"/>
        <end position="161"/>
    </location>
</feature>
<dbReference type="PANTHER" id="PTHR36180:SF2">
    <property type="entry name" value="BRO FAMILY PROTEIN"/>
    <property type="match status" value="1"/>
</dbReference>
<proteinExistence type="predicted"/>
<keyword evidence="1" id="KW-0175">Coiled coil</keyword>
<evidence type="ECO:0000256" key="1">
    <source>
        <dbReference type="SAM" id="Coils"/>
    </source>
</evidence>
<gene>
    <name evidence="3" type="ordered locus">RUM_16960</name>
</gene>
<name>D4LDS6_RUMC1</name>
<dbReference type="RefSeq" id="WP_015558677.1">
    <property type="nucleotide sequence ID" value="NC_021039.1"/>
</dbReference>
<dbReference type="EMBL" id="FP929052">
    <property type="protein sequence ID" value="CBL17771.1"/>
    <property type="molecule type" value="Genomic_DNA"/>
</dbReference>